<keyword evidence="9 12" id="KW-0503">Monooxygenase</keyword>
<dbReference type="FunFam" id="1.10.630.10:FF:000029">
    <property type="entry name" value="Cytochrome P450 734A1"/>
    <property type="match status" value="1"/>
</dbReference>
<reference evidence="14" key="3">
    <citation type="submission" date="2018-08" db="UniProtKB">
        <authorList>
            <consortium name="EnsemblPlants"/>
        </authorList>
    </citation>
    <scope>IDENTIFICATION</scope>
    <source>
        <strain evidence="14">cv. Bd21</strain>
    </source>
</reference>
<reference evidence="13 14" key="1">
    <citation type="journal article" date="2010" name="Nature">
        <title>Genome sequencing and analysis of the model grass Brachypodium distachyon.</title>
        <authorList>
            <consortium name="International Brachypodium Initiative"/>
        </authorList>
    </citation>
    <scope>NUCLEOTIDE SEQUENCE [LARGE SCALE GENOMIC DNA]</scope>
    <source>
        <strain evidence="13 14">Bd21</strain>
    </source>
</reference>
<keyword evidence="7 12" id="KW-0560">Oxidoreductase</keyword>
<dbReference type="PANTHER" id="PTHR24282">
    <property type="entry name" value="CYTOCHROME P450 FAMILY MEMBER"/>
    <property type="match status" value="1"/>
</dbReference>
<evidence type="ECO:0000256" key="3">
    <source>
        <dbReference type="ARBA" id="ARBA00022617"/>
    </source>
</evidence>
<dbReference type="KEGG" id="bdi:100840923"/>
<evidence type="ECO:0000256" key="10">
    <source>
        <dbReference type="ARBA" id="ARBA00023136"/>
    </source>
</evidence>
<dbReference type="HOGENOM" id="CLU_001570_5_0_1"/>
<evidence type="ECO:0000313" key="15">
    <source>
        <dbReference type="Proteomes" id="UP000008810"/>
    </source>
</evidence>
<dbReference type="Proteomes" id="UP000008810">
    <property type="component" value="Chromosome 2"/>
</dbReference>
<dbReference type="GO" id="GO:0016131">
    <property type="term" value="P:brassinosteroid metabolic process"/>
    <property type="evidence" value="ECO:0007669"/>
    <property type="project" value="UniProtKB-ARBA"/>
</dbReference>
<keyword evidence="10" id="KW-0472">Membrane</keyword>
<dbReference type="InterPro" id="IPR036396">
    <property type="entry name" value="Cyt_P450_sf"/>
</dbReference>
<evidence type="ECO:0000313" key="14">
    <source>
        <dbReference type="EnsemblPlants" id="KQK08832"/>
    </source>
</evidence>
<keyword evidence="6" id="KW-1133">Transmembrane helix</keyword>
<evidence type="ECO:0000256" key="7">
    <source>
        <dbReference type="ARBA" id="ARBA00023002"/>
    </source>
</evidence>
<keyword evidence="3 11" id="KW-0349">Heme</keyword>
<comment type="subcellular location">
    <subcellularLocation>
        <location evidence="1">Membrane</location>
        <topology evidence="1">Single-pass membrane protein</topology>
    </subcellularLocation>
</comment>
<evidence type="ECO:0000256" key="11">
    <source>
        <dbReference type="PIRSR" id="PIRSR602401-1"/>
    </source>
</evidence>
<dbReference type="GO" id="GO:0010268">
    <property type="term" value="P:brassinosteroid homeostasis"/>
    <property type="evidence" value="ECO:0007669"/>
    <property type="project" value="UniProtKB-ARBA"/>
</dbReference>
<dbReference type="STRING" id="15368.I1HPM2"/>
<evidence type="ECO:0000256" key="5">
    <source>
        <dbReference type="ARBA" id="ARBA00022723"/>
    </source>
</evidence>
<evidence type="ECO:0008006" key="16">
    <source>
        <dbReference type="Google" id="ProtNLM"/>
    </source>
</evidence>
<dbReference type="Gene3D" id="1.10.630.10">
    <property type="entry name" value="Cytochrome P450"/>
    <property type="match status" value="1"/>
</dbReference>
<dbReference type="EnsemblPlants" id="KQK08832">
    <property type="protein sequence ID" value="KQK08832"/>
    <property type="gene ID" value="BRADI_2g44190v3"/>
</dbReference>
<dbReference type="PROSITE" id="PS00086">
    <property type="entry name" value="CYTOCHROME_P450"/>
    <property type="match status" value="1"/>
</dbReference>
<dbReference type="RefSeq" id="XP_003569402.1">
    <property type="nucleotide sequence ID" value="XM_003569354.4"/>
</dbReference>
<evidence type="ECO:0000256" key="6">
    <source>
        <dbReference type="ARBA" id="ARBA00022989"/>
    </source>
</evidence>
<dbReference type="AlphaFoldDB" id="I1HPM2"/>
<reference evidence="13" key="2">
    <citation type="submission" date="2017-06" db="EMBL/GenBank/DDBJ databases">
        <title>WGS assembly of Brachypodium distachyon.</title>
        <authorList>
            <consortium name="The International Brachypodium Initiative"/>
            <person name="Lucas S."/>
            <person name="Harmon-Smith M."/>
            <person name="Lail K."/>
            <person name="Tice H."/>
            <person name="Grimwood J."/>
            <person name="Bruce D."/>
            <person name="Barry K."/>
            <person name="Shu S."/>
            <person name="Lindquist E."/>
            <person name="Wang M."/>
            <person name="Pitluck S."/>
            <person name="Vogel J.P."/>
            <person name="Garvin D.F."/>
            <person name="Mockler T.C."/>
            <person name="Schmutz J."/>
            <person name="Rokhsar D."/>
            <person name="Bevan M.W."/>
        </authorList>
    </citation>
    <scope>NUCLEOTIDE SEQUENCE</scope>
    <source>
        <strain evidence="13">Bd21</strain>
    </source>
</reference>
<dbReference type="GO" id="GO:0005506">
    <property type="term" value="F:iron ion binding"/>
    <property type="evidence" value="ECO:0007669"/>
    <property type="project" value="InterPro"/>
</dbReference>
<dbReference type="InterPro" id="IPR017972">
    <property type="entry name" value="Cyt_P450_CS"/>
</dbReference>
<evidence type="ECO:0000313" key="13">
    <source>
        <dbReference type="EMBL" id="KQK08832.1"/>
    </source>
</evidence>
<keyword evidence="15" id="KW-1185">Reference proteome</keyword>
<dbReference type="SUPFAM" id="SSF48264">
    <property type="entry name" value="Cytochrome P450"/>
    <property type="match status" value="1"/>
</dbReference>
<keyword evidence="5 11" id="KW-0479">Metal-binding</keyword>
<dbReference type="GO" id="GO:0004497">
    <property type="term" value="F:monooxygenase activity"/>
    <property type="evidence" value="ECO:0000318"/>
    <property type="project" value="GO_Central"/>
</dbReference>
<comment type="cofactor">
    <cofactor evidence="11">
        <name>heme</name>
        <dbReference type="ChEBI" id="CHEBI:30413"/>
    </cofactor>
</comment>
<dbReference type="eggNOG" id="KOG0157">
    <property type="taxonomic scope" value="Eukaryota"/>
</dbReference>
<protein>
    <recommendedName>
        <fullName evidence="16">Cytochrome P450</fullName>
    </recommendedName>
</protein>
<dbReference type="ExpressionAtlas" id="I1HPM2">
    <property type="expression patterns" value="baseline"/>
</dbReference>
<evidence type="ECO:0000256" key="4">
    <source>
        <dbReference type="ARBA" id="ARBA00022692"/>
    </source>
</evidence>
<dbReference type="OMA" id="LRWAWRI"/>
<evidence type="ECO:0000256" key="12">
    <source>
        <dbReference type="RuleBase" id="RU000461"/>
    </source>
</evidence>
<dbReference type="Gramene" id="KQK08832">
    <property type="protein sequence ID" value="KQK08832"/>
    <property type="gene ID" value="BRADI_2g44190v3"/>
</dbReference>
<dbReference type="SMR" id="I1HPM2"/>
<dbReference type="Pfam" id="PF00067">
    <property type="entry name" value="p450"/>
    <property type="match status" value="1"/>
</dbReference>
<evidence type="ECO:0000256" key="2">
    <source>
        <dbReference type="ARBA" id="ARBA00010617"/>
    </source>
</evidence>
<dbReference type="GO" id="GO:0016020">
    <property type="term" value="C:membrane"/>
    <property type="evidence" value="ECO:0007669"/>
    <property type="project" value="UniProtKB-SubCell"/>
</dbReference>
<name>I1HPM2_BRADI</name>
<sequence>MEVDVAATALVGGVASPSPWSLLLSGLAALLVLWAASLAAERCWLRPRRLGRALQAQGLRGTAYLFPTGDLTENGRLHEEARSRPMPWCHDIAPRVVPHLHHAVREHGNICITWFGPIPKVIITEPELVREILSNKSGHIEKFTNKRLMKLIALGIASYDGDKWAKHRRILNPAFHLEKLKGMLPAFVTCCTELIGSWESKLAISNGSQEIDIWQEFQNLSGDVISRTAFGSSFMEGRRIFQLQAEQAVRVMKAFQCIYIPGYLLFPTENNRRMKEINQEIEGLLRGIIKKRERAIESDGHGHDLLGLMLESNMAIGTSSSRMSTEEVIEECKLFYFAGMETTSVLLTWTFIVLGMHPEWQDEAREEVLSVFGKGKPSFNGLNRLKTVTMILYEVLRLYPPAVTLNRKTSKEMQIGGITYPKGVVFELPVILVHHNPNIWGKDALEFKPQRFAQGISKATNDRPVFFPFGSGPRICIGQNFALLEAKMVLCMVLRRFEFQLSPSYAHAPFNVMALNPQYGAQIIIKTLG</sequence>
<dbReference type="PRINTS" id="PR00385">
    <property type="entry name" value="P450"/>
</dbReference>
<keyword evidence="8 11" id="KW-0408">Iron</keyword>
<dbReference type="GeneID" id="100840923"/>
<feature type="binding site" description="axial binding residue" evidence="11">
    <location>
        <position position="476"/>
    </location>
    <ligand>
        <name>heme</name>
        <dbReference type="ChEBI" id="CHEBI:30413"/>
    </ligand>
    <ligandPart>
        <name>Fe</name>
        <dbReference type="ChEBI" id="CHEBI:18248"/>
    </ligandPart>
</feature>
<dbReference type="PRINTS" id="PR00463">
    <property type="entry name" value="EP450I"/>
</dbReference>
<comment type="similarity">
    <text evidence="2 12">Belongs to the cytochrome P450 family.</text>
</comment>
<keyword evidence="4" id="KW-0812">Transmembrane</keyword>
<dbReference type="FunCoup" id="I1HPM2">
    <property type="interactions" value="746"/>
</dbReference>
<proteinExistence type="inferred from homology"/>
<evidence type="ECO:0000256" key="9">
    <source>
        <dbReference type="ARBA" id="ARBA00023033"/>
    </source>
</evidence>
<accession>I1HPM2</accession>
<dbReference type="EMBL" id="CM000881">
    <property type="protein sequence ID" value="KQK08832.1"/>
    <property type="molecule type" value="Genomic_DNA"/>
</dbReference>
<gene>
    <name evidence="14" type="primary">LOC100840923</name>
    <name evidence="13" type="ORF">BRADI_2g44190v3</name>
</gene>
<dbReference type="InterPro" id="IPR050665">
    <property type="entry name" value="Cytochrome_P450_Monooxygen"/>
</dbReference>
<dbReference type="PANTHER" id="PTHR24282:SF109">
    <property type="entry name" value="OS01G0627800 PROTEIN"/>
    <property type="match status" value="1"/>
</dbReference>
<dbReference type="GO" id="GO:0016705">
    <property type="term" value="F:oxidoreductase activity, acting on paired donors, with incorporation or reduction of molecular oxygen"/>
    <property type="evidence" value="ECO:0007669"/>
    <property type="project" value="InterPro"/>
</dbReference>
<dbReference type="InterPro" id="IPR002401">
    <property type="entry name" value="Cyt_P450_E_grp-I"/>
</dbReference>
<evidence type="ECO:0000256" key="1">
    <source>
        <dbReference type="ARBA" id="ARBA00004167"/>
    </source>
</evidence>
<evidence type="ECO:0000256" key="8">
    <source>
        <dbReference type="ARBA" id="ARBA00023004"/>
    </source>
</evidence>
<dbReference type="GO" id="GO:0020037">
    <property type="term" value="F:heme binding"/>
    <property type="evidence" value="ECO:0007669"/>
    <property type="project" value="InterPro"/>
</dbReference>
<organism evidence="13">
    <name type="scientific">Brachypodium distachyon</name>
    <name type="common">Purple false brome</name>
    <name type="synonym">Trachynia distachya</name>
    <dbReference type="NCBI Taxonomy" id="15368"/>
    <lineage>
        <taxon>Eukaryota</taxon>
        <taxon>Viridiplantae</taxon>
        <taxon>Streptophyta</taxon>
        <taxon>Embryophyta</taxon>
        <taxon>Tracheophyta</taxon>
        <taxon>Spermatophyta</taxon>
        <taxon>Magnoliopsida</taxon>
        <taxon>Liliopsida</taxon>
        <taxon>Poales</taxon>
        <taxon>Poaceae</taxon>
        <taxon>BOP clade</taxon>
        <taxon>Pooideae</taxon>
        <taxon>Stipodae</taxon>
        <taxon>Brachypodieae</taxon>
        <taxon>Brachypodium</taxon>
    </lineage>
</organism>
<dbReference type="InterPro" id="IPR001128">
    <property type="entry name" value="Cyt_P450"/>
</dbReference>
<dbReference type="OrthoDB" id="1470350at2759"/>